<evidence type="ECO:0000313" key="1">
    <source>
        <dbReference type="EMBL" id="KAH6867386.1"/>
    </source>
</evidence>
<comment type="caution">
    <text evidence="1">The sequence shown here is derived from an EMBL/GenBank/DDBJ whole genome shotgun (WGS) entry which is preliminary data.</text>
</comment>
<organism evidence="1 2">
    <name type="scientific">Thelonectria olida</name>
    <dbReference type="NCBI Taxonomy" id="1576542"/>
    <lineage>
        <taxon>Eukaryota</taxon>
        <taxon>Fungi</taxon>
        <taxon>Dikarya</taxon>
        <taxon>Ascomycota</taxon>
        <taxon>Pezizomycotina</taxon>
        <taxon>Sordariomycetes</taxon>
        <taxon>Hypocreomycetidae</taxon>
        <taxon>Hypocreales</taxon>
        <taxon>Nectriaceae</taxon>
        <taxon>Thelonectria</taxon>
    </lineage>
</organism>
<dbReference type="AlphaFoldDB" id="A0A9P8VLU0"/>
<reference evidence="1 2" key="1">
    <citation type="journal article" date="2021" name="Nat. Commun.">
        <title>Genetic determinants of endophytism in the Arabidopsis root mycobiome.</title>
        <authorList>
            <person name="Mesny F."/>
            <person name="Miyauchi S."/>
            <person name="Thiergart T."/>
            <person name="Pickel B."/>
            <person name="Atanasova L."/>
            <person name="Karlsson M."/>
            <person name="Huettel B."/>
            <person name="Barry K.W."/>
            <person name="Haridas S."/>
            <person name="Chen C."/>
            <person name="Bauer D."/>
            <person name="Andreopoulos W."/>
            <person name="Pangilinan J."/>
            <person name="LaButti K."/>
            <person name="Riley R."/>
            <person name="Lipzen A."/>
            <person name="Clum A."/>
            <person name="Drula E."/>
            <person name="Henrissat B."/>
            <person name="Kohler A."/>
            <person name="Grigoriev I.V."/>
            <person name="Martin F.M."/>
            <person name="Hacquard S."/>
        </authorList>
    </citation>
    <scope>NUCLEOTIDE SEQUENCE [LARGE SCALE GENOMIC DNA]</scope>
    <source>
        <strain evidence="1 2">MPI-CAGE-CH-0241</strain>
    </source>
</reference>
<proteinExistence type="predicted"/>
<protein>
    <submittedName>
        <fullName evidence="1">Uncharacterized protein</fullName>
    </submittedName>
</protein>
<accession>A0A9P8VLU0</accession>
<dbReference type="OrthoDB" id="5132222at2759"/>
<gene>
    <name evidence="1" type="ORF">B0T10DRAFT_534263</name>
</gene>
<evidence type="ECO:0000313" key="2">
    <source>
        <dbReference type="Proteomes" id="UP000777438"/>
    </source>
</evidence>
<sequence>MSVTTTIRRFKISVETFDAFLSVNGINETDGAPRFFHDHPDDDPVAALLYSRIAKAGGTANKKKFHLITPLRKRFTLSRVAYVTYAWLNEIPKGFKELRKEILSYGKEEPLEINKIPNNGEIRIYTVYTDEPYRTYFSNNIKDRIKEHRMQVHGAKDGFNPLPEV</sequence>
<dbReference type="EMBL" id="JAGPYM010000105">
    <property type="protein sequence ID" value="KAH6867386.1"/>
    <property type="molecule type" value="Genomic_DNA"/>
</dbReference>
<keyword evidence="2" id="KW-1185">Reference proteome</keyword>
<name>A0A9P8VLU0_9HYPO</name>
<dbReference type="Proteomes" id="UP000777438">
    <property type="component" value="Unassembled WGS sequence"/>
</dbReference>